<evidence type="ECO:0000313" key="3">
    <source>
        <dbReference type="Proteomes" id="UP000198814"/>
    </source>
</evidence>
<reference evidence="3" key="1">
    <citation type="submission" date="2016-10" db="EMBL/GenBank/DDBJ databases">
        <authorList>
            <person name="Varghese N."/>
            <person name="Submissions S."/>
        </authorList>
    </citation>
    <scope>NUCLEOTIDE SEQUENCE [LARGE SCALE GENOMIC DNA]</scope>
    <source>
        <strain evidence="3">Nm76</strain>
    </source>
</reference>
<dbReference type="STRING" id="42354.SAMN05216333_11531"/>
<evidence type="ECO:0000256" key="1">
    <source>
        <dbReference type="SAM" id="MobiDB-lite"/>
    </source>
</evidence>
<gene>
    <name evidence="2" type="ORF">SAMN05216333_11531</name>
</gene>
<protein>
    <submittedName>
        <fullName evidence="2">Uncharacterized protein</fullName>
    </submittedName>
</protein>
<dbReference type="Proteomes" id="UP000198814">
    <property type="component" value="Unassembled WGS sequence"/>
</dbReference>
<feature type="region of interest" description="Disordered" evidence="1">
    <location>
        <begin position="196"/>
        <end position="227"/>
    </location>
</feature>
<name>A0A1H8RQ39_9PROT</name>
<sequence length="290" mass="33079">MPPPSFDQAKSGDLHRLGWYFMKASQGVRMDNFGNYLTIKQAKNFLSERINSKVSKLNLLEMAARGDIRLCAWFDGIVAEFKRHYPDPIRAGVFQVKLKCYVRIPEHAISPISNTFSFESIEPVEVIHPYETYRAPKEYQLPNNQPLPGVEPDHFWAAYSGNAGTGEKIKCVKYEINSTEAVTPKEDLLNLIEKNKNTGQSEPQVTKSENIKPWLEPDPKDPKPAQDWYTPARYFARQLVREDSTLLIKRKLLAQKVAQSLSNVNIYKRGKKLPLSYTTILKSFSNVSLG</sequence>
<dbReference type="AlphaFoldDB" id="A0A1H8RQ39"/>
<keyword evidence="3" id="KW-1185">Reference proteome</keyword>
<dbReference type="EMBL" id="FODO01000015">
    <property type="protein sequence ID" value="SEO68284.1"/>
    <property type="molecule type" value="Genomic_DNA"/>
</dbReference>
<feature type="compositionally biased region" description="Basic and acidic residues" evidence="1">
    <location>
        <begin position="215"/>
        <end position="224"/>
    </location>
</feature>
<organism evidence="2 3">
    <name type="scientific">Nitrosomonas oligotropha</name>
    <dbReference type="NCBI Taxonomy" id="42354"/>
    <lineage>
        <taxon>Bacteria</taxon>
        <taxon>Pseudomonadati</taxon>
        <taxon>Pseudomonadota</taxon>
        <taxon>Betaproteobacteria</taxon>
        <taxon>Nitrosomonadales</taxon>
        <taxon>Nitrosomonadaceae</taxon>
        <taxon>Nitrosomonas</taxon>
    </lineage>
</organism>
<proteinExistence type="predicted"/>
<evidence type="ECO:0000313" key="2">
    <source>
        <dbReference type="EMBL" id="SEO68284.1"/>
    </source>
</evidence>
<accession>A0A1H8RQ39</accession>
<feature type="compositionally biased region" description="Polar residues" evidence="1">
    <location>
        <begin position="197"/>
        <end position="208"/>
    </location>
</feature>